<evidence type="ECO:0000256" key="3">
    <source>
        <dbReference type="SAM" id="SignalP"/>
    </source>
</evidence>
<reference evidence="4" key="4">
    <citation type="submission" date="2025-09" db="UniProtKB">
        <authorList>
            <consortium name="Ensembl"/>
        </authorList>
    </citation>
    <scope>IDENTIFICATION</scope>
</reference>
<feature type="region of interest" description="Disordered" evidence="1">
    <location>
        <begin position="29"/>
        <end position="60"/>
    </location>
</feature>
<proteinExistence type="predicted"/>
<accession>H2XVA4</accession>
<reference evidence="5" key="1">
    <citation type="journal article" date="2002" name="Science">
        <title>The draft genome of Ciona intestinalis: insights into chordate and vertebrate origins.</title>
        <authorList>
            <person name="Dehal P."/>
            <person name="Satou Y."/>
            <person name="Campbell R.K."/>
            <person name="Chapman J."/>
            <person name="Degnan B."/>
            <person name="De Tomaso A."/>
            <person name="Davidson B."/>
            <person name="Di Gregorio A."/>
            <person name="Gelpke M."/>
            <person name="Goodstein D.M."/>
            <person name="Harafuji N."/>
            <person name="Hastings K.E."/>
            <person name="Ho I."/>
            <person name="Hotta K."/>
            <person name="Huang W."/>
            <person name="Kawashima T."/>
            <person name="Lemaire P."/>
            <person name="Martinez D."/>
            <person name="Meinertzhagen I.A."/>
            <person name="Necula S."/>
            <person name="Nonaka M."/>
            <person name="Putnam N."/>
            <person name="Rash S."/>
            <person name="Saiga H."/>
            <person name="Satake M."/>
            <person name="Terry A."/>
            <person name="Yamada L."/>
            <person name="Wang H.G."/>
            <person name="Awazu S."/>
            <person name="Azumi K."/>
            <person name="Boore J."/>
            <person name="Branno M."/>
            <person name="Chin-Bow S."/>
            <person name="DeSantis R."/>
            <person name="Doyle S."/>
            <person name="Francino P."/>
            <person name="Keys D.N."/>
            <person name="Haga S."/>
            <person name="Hayashi H."/>
            <person name="Hino K."/>
            <person name="Imai K.S."/>
            <person name="Inaba K."/>
            <person name="Kano S."/>
            <person name="Kobayashi K."/>
            <person name="Kobayashi M."/>
            <person name="Lee B.I."/>
            <person name="Makabe K.W."/>
            <person name="Manohar C."/>
            <person name="Matassi G."/>
            <person name="Medina M."/>
            <person name="Mochizuki Y."/>
            <person name="Mount S."/>
            <person name="Morishita T."/>
            <person name="Miura S."/>
            <person name="Nakayama A."/>
            <person name="Nishizaka S."/>
            <person name="Nomoto H."/>
            <person name="Ohta F."/>
            <person name="Oishi K."/>
            <person name="Rigoutsos I."/>
            <person name="Sano M."/>
            <person name="Sasaki A."/>
            <person name="Sasakura Y."/>
            <person name="Shoguchi E."/>
            <person name="Shin-i T."/>
            <person name="Spagnuolo A."/>
            <person name="Stainier D."/>
            <person name="Suzuki M.M."/>
            <person name="Tassy O."/>
            <person name="Takatori N."/>
            <person name="Tokuoka M."/>
            <person name="Yagi K."/>
            <person name="Yoshizaki F."/>
            <person name="Wada S."/>
            <person name="Zhang C."/>
            <person name="Hyatt P.D."/>
            <person name="Larimer F."/>
            <person name="Detter C."/>
            <person name="Doggett N."/>
            <person name="Glavina T."/>
            <person name="Hawkins T."/>
            <person name="Richardson P."/>
            <person name="Lucas S."/>
            <person name="Kohara Y."/>
            <person name="Levine M."/>
            <person name="Satoh N."/>
            <person name="Rokhsar D.S."/>
        </authorList>
    </citation>
    <scope>NUCLEOTIDE SEQUENCE [LARGE SCALE GENOMIC DNA]</scope>
</reference>
<feature type="signal peptide" evidence="3">
    <location>
        <begin position="1"/>
        <end position="27"/>
    </location>
</feature>
<dbReference type="EMBL" id="EAAA01002029">
    <property type="status" value="NOT_ANNOTATED_CDS"/>
    <property type="molecule type" value="Genomic_DNA"/>
</dbReference>
<reference evidence="4" key="3">
    <citation type="submission" date="2025-08" db="UniProtKB">
        <authorList>
            <consortium name="Ensembl"/>
        </authorList>
    </citation>
    <scope>IDENTIFICATION</scope>
</reference>
<dbReference type="Ensembl" id="ENSCINT00000031143.1">
    <property type="protein sequence ID" value="ENSCINP00000033588.1"/>
    <property type="gene ID" value="ENSCING00000021422.1"/>
</dbReference>
<feature type="compositionally biased region" description="Polar residues" evidence="1">
    <location>
        <begin position="46"/>
        <end position="60"/>
    </location>
</feature>
<keyword evidence="5" id="KW-1185">Reference proteome</keyword>
<dbReference type="InParanoid" id="H2XVA4"/>
<evidence type="ECO:0000313" key="4">
    <source>
        <dbReference type="Ensembl" id="ENSCINP00000033588.1"/>
    </source>
</evidence>
<keyword evidence="2" id="KW-0812">Transmembrane</keyword>
<sequence>MFSGKSAKFFTLFVLFLIAFLGEVVRSQSGDTTTDDAATTAAATTNQPSTTVQPAPESTTSGAGFVSAPMITLVAAMVVMIRNFVR</sequence>
<protein>
    <submittedName>
        <fullName evidence="4">Uncharacterized protein</fullName>
    </submittedName>
</protein>
<dbReference type="AlphaFoldDB" id="H2XVA4"/>
<name>H2XVA4_CIOIN</name>
<keyword evidence="3" id="KW-0732">Signal</keyword>
<keyword evidence="2" id="KW-0472">Membrane</keyword>
<dbReference type="Proteomes" id="UP000008144">
    <property type="component" value="Chromosome 4"/>
</dbReference>
<feature type="compositionally biased region" description="Low complexity" evidence="1">
    <location>
        <begin position="31"/>
        <end position="45"/>
    </location>
</feature>
<feature type="transmembrane region" description="Helical" evidence="2">
    <location>
        <begin position="63"/>
        <end position="85"/>
    </location>
</feature>
<reference evidence="4" key="2">
    <citation type="journal article" date="2008" name="Genome Biol.">
        <title>Improved genome assembly and evidence-based global gene model set for the chordate Ciona intestinalis: new insight into intron and operon populations.</title>
        <authorList>
            <person name="Satou Y."/>
            <person name="Mineta K."/>
            <person name="Ogasawara M."/>
            <person name="Sasakura Y."/>
            <person name="Shoguchi E."/>
            <person name="Ueno K."/>
            <person name="Yamada L."/>
            <person name="Matsumoto J."/>
            <person name="Wasserscheid J."/>
            <person name="Dewar K."/>
            <person name="Wiley G.B."/>
            <person name="Macmil S.L."/>
            <person name="Roe B.A."/>
            <person name="Zeller R.W."/>
            <person name="Hastings K.E."/>
            <person name="Lemaire P."/>
            <person name="Lindquist E."/>
            <person name="Endo T."/>
            <person name="Hotta K."/>
            <person name="Inaba K."/>
        </authorList>
    </citation>
    <scope>NUCLEOTIDE SEQUENCE [LARGE SCALE GENOMIC DNA]</scope>
    <source>
        <strain evidence="4">wild type</strain>
    </source>
</reference>
<keyword evidence="2" id="KW-1133">Transmembrane helix</keyword>
<evidence type="ECO:0000313" key="5">
    <source>
        <dbReference type="Proteomes" id="UP000008144"/>
    </source>
</evidence>
<feature type="chain" id="PRO_5003577030" evidence="3">
    <location>
        <begin position="28"/>
        <end position="86"/>
    </location>
</feature>
<evidence type="ECO:0000256" key="1">
    <source>
        <dbReference type="SAM" id="MobiDB-lite"/>
    </source>
</evidence>
<dbReference type="HOGENOM" id="CLU_2497204_0_0_1"/>
<organism evidence="4 5">
    <name type="scientific">Ciona intestinalis</name>
    <name type="common">Transparent sea squirt</name>
    <name type="synonym">Ascidia intestinalis</name>
    <dbReference type="NCBI Taxonomy" id="7719"/>
    <lineage>
        <taxon>Eukaryota</taxon>
        <taxon>Metazoa</taxon>
        <taxon>Chordata</taxon>
        <taxon>Tunicata</taxon>
        <taxon>Ascidiacea</taxon>
        <taxon>Phlebobranchia</taxon>
        <taxon>Cionidae</taxon>
        <taxon>Ciona</taxon>
    </lineage>
</organism>
<evidence type="ECO:0000256" key="2">
    <source>
        <dbReference type="SAM" id="Phobius"/>
    </source>
</evidence>